<name>A0A3G8YIS8_9DEIO</name>
<dbReference type="InterPro" id="IPR002586">
    <property type="entry name" value="CobQ/CobB/MinD/ParA_Nub-bd_dom"/>
</dbReference>
<dbReference type="Proteomes" id="UP000276417">
    <property type="component" value="Plasmid unnamed2"/>
</dbReference>
<evidence type="ECO:0000259" key="1">
    <source>
        <dbReference type="Pfam" id="PF01656"/>
    </source>
</evidence>
<evidence type="ECO:0000313" key="2">
    <source>
        <dbReference type="EMBL" id="AZI45152.1"/>
    </source>
</evidence>
<feature type="domain" description="CobQ/CobB/MinD/ParA nucleotide binding" evidence="1">
    <location>
        <begin position="3"/>
        <end position="171"/>
    </location>
</feature>
<dbReference type="SUPFAM" id="SSF52540">
    <property type="entry name" value="P-loop containing nucleoside triphosphate hydrolases"/>
    <property type="match status" value="1"/>
</dbReference>
<proteinExistence type="predicted"/>
<dbReference type="Gene3D" id="3.40.50.300">
    <property type="entry name" value="P-loop containing nucleotide triphosphate hydrolases"/>
    <property type="match status" value="1"/>
</dbReference>
<gene>
    <name evidence="2" type="ORF">EHF33_19485</name>
</gene>
<dbReference type="OrthoDB" id="9804460at2"/>
<dbReference type="PIRSF" id="PIRSF009320">
    <property type="entry name" value="Nuc_binding_HP_1000"/>
    <property type="match status" value="1"/>
</dbReference>
<dbReference type="KEGG" id="dph:EHF33_19485"/>
<dbReference type="InterPro" id="IPR050678">
    <property type="entry name" value="DNA_Partitioning_ATPase"/>
</dbReference>
<dbReference type="PANTHER" id="PTHR13696:SF96">
    <property type="entry name" value="COBQ_COBB_MIND_PARA NUCLEOTIDE BINDING DOMAIN-CONTAINING PROTEIN"/>
    <property type="match status" value="1"/>
</dbReference>
<geneLocation type="plasmid" evidence="2 3">
    <name>unnamed2</name>
</geneLocation>
<keyword evidence="3" id="KW-1185">Reference proteome</keyword>
<dbReference type="Pfam" id="PF01656">
    <property type="entry name" value="CbiA"/>
    <property type="match status" value="1"/>
</dbReference>
<dbReference type="AlphaFoldDB" id="A0A3G8YIS8"/>
<accession>A0A3G8YIS8</accession>
<keyword evidence="2" id="KW-0614">Plasmid</keyword>
<sequence>MIITVAGFKGGVAKTTTAVHLATFFQRLAPTMLVDGDANRSASLWASHGHLPFQVYPEGQAMKYSRQFEHIIIDTGARPSADELRDLVGGCDLLVLPTNPEAMSLDALLQTTEALSAIGGMYRILLTLIPPSPSKEGAEARALLQEEELPVMNASIRQTSAFRHASAQGRSVESVRNSKMAKLAWLDYERAAREIAAAAGDRHD</sequence>
<dbReference type="CDD" id="cd02042">
    <property type="entry name" value="ParAB_family"/>
    <property type="match status" value="1"/>
</dbReference>
<dbReference type="EMBL" id="CP034186">
    <property type="protein sequence ID" value="AZI45152.1"/>
    <property type="molecule type" value="Genomic_DNA"/>
</dbReference>
<dbReference type="InterPro" id="IPR027417">
    <property type="entry name" value="P-loop_NTPase"/>
</dbReference>
<evidence type="ECO:0000313" key="3">
    <source>
        <dbReference type="Proteomes" id="UP000276417"/>
    </source>
</evidence>
<organism evidence="2 3">
    <name type="scientific">Deinococcus psychrotolerans</name>
    <dbReference type="NCBI Taxonomy" id="2489213"/>
    <lineage>
        <taxon>Bacteria</taxon>
        <taxon>Thermotogati</taxon>
        <taxon>Deinococcota</taxon>
        <taxon>Deinococci</taxon>
        <taxon>Deinococcales</taxon>
        <taxon>Deinococcaceae</taxon>
        <taxon>Deinococcus</taxon>
    </lineage>
</organism>
<dbReference type="PANTHER" id="PTHR13696">
    <property type="entry name" value="P-LOOP CONTAINING NUCLEOSIDE TRIPHOSPHATE HYDROLASE"/>
    <property type="match status" value="1"/>
</dbReference>
<protein>
    <submittedName>
        <fullName evidence="2">ParA family protein</fullName>
    </submittedName>
</protein>
<dbReference type="RefSeq" id="WP_124875478.1">
    <property type="nucleotide sequence ID" value="NZ_CP034186.1"/>
</dbReference>
<reference evidence="2 3" key="1">
    <citation type="submission" date="2018-11" db="EMBL/GenBank/DDBJ databases">
        <title>Deinococcus shelandsis sp. nov., isolated from South Shetland Islands soil of Antarctica.</title>
        <authorList>
            <person name="Tian J."/>
        </authorList>
    </citation>
    <scope>NUCLEOTIDE SEQUENCE [LARGE SCALE GENOMIC DNA]</scope>
    <source>
        <strain evidence="2 3">S14-83T</strain>
        <plasmid evidence="2 3">unnamed2</plasmid>
    </source>
</reference>